<dbReference type="SUPFAM" id="SSF56935">
    <property type="entry name" value="Porins"/>
    <property type="match status" value="1"/>
</dbReference>
<dbReference type="Gene3D" id="2.40.170.20">
    <property type="entry name" value="TonB-dependent receptor, beta-barrel domain"/>
    <property type="match status" value="1"/>
</dbReference>
<proteinExistence type="inferred from homology"/>
<evidence type="ECO:0000256" key="2">
    <source>
        <dbReference type="ARBA" id="ARBA00022448"/>
    </source>
</evidence>
<name>A0A432ZGS9_9GAMM</name>
<dbReference type="GO" id="GO:0044718">
    <property type="term" value="P:siderophore transmembrane transport"/>
    <property type="evidence" value="ECO:0007669"/>
    <property type="project" value="TreeGrafter"/>
</dbReference>
<dbReference type="GO" id="GO:0015344">
    <property type="term" value="F:siderophore uptake transmembrane transporter activity"/>
    <property type="evidence" value="ECO:0007669"/>
    <property type="project" value="TreeGrafter"/>
</dbReference>
<keyword evidence="10" id="KW-0732">Signal</keyword>
<dbReference type="InterPro" id="IPR012910">
    <property type="entry name" value="Plug_dom"/>
</dbReference>
<keyword evidence="3 8" id="KW-1134">Transmembrane beta strand</keyword>
<keyword evidence="6 8" id="KW-0472">Membrane</keyword>
<dbReference type="GO" id="GO:0009279">
    <property type="term" value="C:cell outer membrane"/>
    <property type="evidence" value="ECO:0007669"/>
    <property type="project" value="UniProtKB-SubCell"/>
</dbReference>
<dbReference type="InterPro" id="IPR037066">
    <property type="entry name" value="Plug_dom_sf"/>
</dbReference>
<accession>A0A432ZGS9</accession>
<evidence type="ECO:0000256" key="6">
    <source>
        <dbReference type="ARBA" id="ARBA00023136"/>
    </source>
</evidence>
<dbReference type="Pfam" id="PF00593">
    <property type="entry name" value="TonB_dep_Rec_b-barrel"/>
    <property type="match status" value="1"/>
</dbReference>
<evidence type="ECO:0000313" key="13">
    <source>
        <dbReference type="EMBL" id="RUO76512.1"/>
    </source>
</evidence>
<dbReference type="PROSITE" id="PS52016">
    <property type="entry name" value="TONB_DEPENDENT_REC_3"/>
    <property type="match status" value="1"/>
</dbReference>
<evidence type="ECO:0000256" key="4">
    <source>
        <dbReference type="ARBA" id="ARBA00022692"/>
    </source>
</evidence>
<keyword evidence="7 8" id="KW-0998">Cell outer membrane</keyword>
<dbReference type="AlphaFoldDB" id="A0A432ZGS9"/>
<keyword evidence="4 8" id="KW-0812">Transmembrane</keyword>
<dbReference type="InterPro" id="IPR036942">
    <property type="entry name" value="Beta-barrel_TonB_sf"/>
</dbReference>
<comment type="caution">
    <text evidence="13">The sequence shown here is derived from an EMBL/GenBank/DDBJ whole genome shotgun (WGS) entry which is preliminary data.</text>
</comment>
<evidence type="ECO:0000256" key="8">
    <source>
        <dbReference type="PROSITE-ProRule" id="PRU01360"/>
    </source>
</evidence>
<dbReference type="OrthoDB" id="9760620at2"/>
<organism evidence="13 14">
    <name type="scientific">Pseudidiomarina taiwanensis</name>
    <dbReference type="NCBI Taxonomy" id="337250"/>
    <lineage>
        <taxon>Bacteria</taxon>
        <taxon>Pseudomonadati</taxon>
        <taxon>Pseudomonadota</taxon>
        <taxon>Gammaproteobacteria</taxon>
        <taxon>Alteromonadales</taxon>
        <taxon>Idiomarinaceae</taxon>
        <taxon>Pseudidiomarina</taxon>
    </lineage>
</organism>
<gene>
    <name evidence="13" type="ORF">CWI83_09155</name>
</gene>
<dbReference type="InterPro" id="IPR039426">
    <property type="entry name" value="TonB-dep_rcpt-like"/>
</dbReference>
<reference evidence="13 14" key="1">
    <citation type="journal article" date="2011" name="Front. Microbiol.">
        <title>Genomic signatures of strain selection and enhancement in Bacillus atrophaeus var. globigii, a historical biowarfare simulant.</title>
        <authorList>
            <person name="Gibbons H.S."/>
            <person name="Broomall S.M."/>
            <person name="McNew L.A."/>
            <person name="Daligault H."/>
            <person name="Chapman C."/>
            <person name="Bruce D."/>
            <person name="Karavis M."/>
            <person name="Krepps M."/>
            <person name="McGregor P.A."/>
            <person name="Hong C."/>
            <person name="Park K.H."/>
            <person name="Akmal A."/>
            <person name="Feldman A."/>
            <person name="Lin J.S."/>
            <person name="Chang W.E."/>
            <person name="Higgs B.W."/>
            <person name="Demirev P."/>
            <person name="Lindquist J."/>
            <person name="Liem A."/>
            <person name="Fochler E."/>
            <person name="Read T.D."/>
            <person name="Tapia R."/>
            <person name="Johnson S."/>
            <person name="Bishop-Lilly K.A."/>
            <person name="Detter C."/>
            <person name="Han C."/>
            <person name="Sozhamannan S."/>
            <person name="Rosenzweig C.N."/>
            <person name="Skowronski E.W."/>
        </authorList>
    </citation>
    <scope>NUCLEOTIDE SEQUENCE [LARGE SCALE GENOMIC DNA]</scope>
    <source>
        <strain evidence="13 14">PIT1</strain>
    </source>
</reference>
<evidence type="ECO:0000256" key="1">
    <source>
        <dbReference type="ARBA" id="ARBA00004571"/>
    </source>
</evidence>
<dbReference type="PANTHER" id="PTHR30069:SF28">
    <property type="entry name" value="TONB-DEPENDENT RECEPTOR YNCD-RELATED"/>
    <property type="match status" value="1"/>
</dbReference>
<dbReference type="PANTHER" id="PTHR30069">
    <property type="entry name" value="TONB-DEPENDENT OUTER MEMBRANE RECEPTOR"/>
    <property type="match status" value="1"/>
</dbReference>
<evidence type="ECO:0000313" key="14">
    <source>
        <dbReference type="Proteomes" id="UP000288279"/>
    </source>
</evidence>
<evidence type="ECO:0000259" key="11">
    <source>
        <dbReference type="Pfam" id="PF00593"/>
    </source>
</evidence>
<feature type="domain" description="TonB-dependent receptor plug" evidence="12">
    <location>
        <begin position="54"/>
        <end position="142"/>
    </location>
</feature>
<feature type="chain" id="PRO_5019410399" description="TonB-dependent receptor" evidence="10">
    <location>
        <begin position="19"/>
        <end position="665"/>
    </location>
</feature>
<evidence type="ECO:0000256" key="3">
    <source>
        <dbReference type="ARBA" id="ARBA00022452"/>
    </source>
</evidence>
<comment type="similarity">
    <text evidence="8 9">Belongs to the TonB-dependent receptor family.</text>
</comment>
<keyword evidence="5 9" id="KW-0798">TonB box</keyword>
<evidence type="ECO:0000259" key="12">
    <source>
        <dbReference type="Pfam" id="PF07715"/>
    </source>
</evidence>
<dbReference type="InterPro" id="IPR000531">
    <property type="entry name" value="Beta-barrel_TonB"/>
</dbReference>
<dbReference type="EMBL" id="PIQG01000004">
    <property type="protein sequence ID" value="RUO76512.1"/>
    <property type="molecule type" value="Genomic_DNA"/>
</dbReference>
<dbReference type="Gene3D" id="2.170.130.10">
    <property type="entry name" value="TonB-dependent receptor, plug domain"/>
    <property type="match status" value="1"/>
</dbReference>
<evidence type="ECO:0000256" key="10">
    <source>
        <dbReference type="SAM" id="SignalP"/>
    </source>
</evidence>
<protein>
    <recommendedName>
        <fullName evidence="15">TonB-dependent receptor</fullName>
    </recommendedName>
</protein>
<evidence type="ECO:0000256" key="7">
    <source>
        <dbReference type="ARBA" id="ARBA00023237"/>
    </source>
</evidence>
<keyword evidence="2 8" id="KW-0813">Transport</keyword>
<evidence type="ECO:0008006" key="15">
    <source>
        <dbReference type="Google" id="ProtNLM"/>
    </source>
</evidence>
<dbReference type="RefSeq" id="WP_126828302.1">
    <property type="nucleotide sequence ID" value="NZ_PIQG01000004.1"/>
</dbReference>
<evidence type="ECO:0000256" key="9">
    <source>
        <dbReference type="RuleBase" id="RU003357"/>
    </source>
</evidence>
<comment type="subcellular location">
    <subcellularLocation>
        <location evidence="1 8">Cell outer membrane</location>
        <topology evidence="1 8">Multi-pass membrane protein</topology>
    </subcellularLocation>
</comment>
<sequence>MYYALMFTLASASVQATAPDEVIVIQENAPQQQQQLAASASNLAVAEQLPGARIDAAELLQGLAGVQSDDRSNYAQDTRITLRGFGARSAFGVRGVLLRLDGIPLSMPDGQAQTSSILLDEPSNVQVIRGPQAVLYGNAAGGAIDWRSRAPDTNSLEASLVFGENATQRQRLQGEWVDAQNALRLVGARLRTDGPRPQNKAERDQLALRWYRQLNDSTELVVRLDDNYAPLLQDPSALTPNAWAADPEQTVARAITYDTRKSIHHQQVSASLQGRADWGQWHLNSWRGWREIEQFLPFAGDDLTSSGAVIDLRRQFTGAETAVTLPLTDTVRLTSGLTWAEQRDRRRGFVNEFGVKGDLRRDELGRVRTYALFSQAHWQINDTLAFSAGARHQKLRFSVADYYTLPGINPDDSGEQALSANTWMAGLNYELNETWASFIATGRGFESPTLTELAYSRSGTGLNATLGPAFNRQWEAGVKCRGAGFSCQLSVFDIQTDNEIVVDTSIDGRTIYTNAEQTERRGIELEGTAELSESLDLRFAASYLDATFSNGLRLPGIAKQQAYLQFNWLPTQSTDTLVQIAADYRGEVMATDANDVIAPSHVVWSAALQTRYQLQGLEVSPWLKIHNLFDRTYVGSVVVNQGSGRAFEPGRAREAMIGISARYNY</sequence>
<dbReference type="Pfam" id="PF07715">
    <property type="entry name" value="Plug"/>
    <property type="match status" value="1"/>
</dbReference>
<evidence type="ECO:0000256" key="5">
    <source>
        <dbReference type="ARBA" id="ARBA00023077"/>
    </source>
</evidence>
<dbReference type="Proteomes" id="UP000288279">
    <property type="component" value="Unassembled WGS sequence"/>
</dbReference>
<keyword evidence="14" id="KW-1185">Reference proteome</keyword>
<feature type="signal peptide" evidence="10">
    <location>
        <begin position="1"/>
        <end position="18"/>
    </location>
</feature>
<feature type="domain" description="TonB-dependent receptor-like beta-barrel" evidence="11">
    <location>
        <begin position="196"/>
        <end position="615"/>
    </location>
</feature>